<keyword evidence="1" id="KW-0732">Signal</keyword>
<dbReference type="EMBL" id="DQ864912">
    <property type="protein sequence ID" value="ABI14327.1"/>
    <property type="molecule type" value="mRNA"/>
</dbReference>
<sequence>MEMPRPCHGERSRHRLGKVPRGVSWLFLLLRSLLNSGPVSAALNDPPVSFELRSLEESFPAVANGEAPTFQISVPMPDVSAADAWTVVRNQRELINSMPAFSGFLNFTGDFGEWLMQVRWHTPSRWHRWLRTDVRQYLGTDDASMSLSYFLVDGLGSWLPRLAFRERVAADVGSGSRLDVDIWYEFDEQSIGWPTDNLHALTRERWFLFYGGAKGYAETVSKLVTGAMPATSSGRGTIQSTFDAWLWLKTLGGYKL</sequence>
<evidence type="ECO:0000256" key="1">
    <source>
        <dbReference type="SAM" id="SignalP"/>
    </source>
</evidence>
<feature type="signal peptide" evidence="1">
    <location>
        <begin position="1"/>
        <end position="41"/>
    </location>
</feature>
<accession>A3E3R0</accession>
<reference evidence="2" key="1">
    <citation type="journal article" date="2007" name="Proc. Natl. Acad. Sci. U.S.A.">
        <title>Spliced leader RNA trans-splicing in dinoflagellates.</title>
        <authorList>
            <person name="Zhang H."/>
            <person name="Hou Y."/>
            <person name="Miranda L."/>
            <person name="Campbell D.A."/>
            <person name="Sturm N.R."/>
            <person name="Gaasterland T."/>
            <person name="Lin S."/>
        </authorList>
    </citation>
    <scope>NUCLEOTIDE SEQUENCE</scope>
</reference>
<protein>
    <submittedName>
        <fullName evidence="2">Uncharacterized protein</fullName>
    </submittedName>
</protein>
<proteinExistence type="evidence at transcript level"/>
<evidence type="ECO:0000313" key="2">
    <source>
        <dbReference type="EMBL" id="ABI14327.1"/>
    </source>
</evidence>
<dbReference type="AlphaFoldDB" id="A3E3R0"/>
<feature type="chain" id="PRO_5010820279" evidence="1">
    <location>
        <begin position="42"/>
        <end position="256"/>
    </location>
</feature>
<name>A3E3R0_PFIPI</name>
<dbReference type="EMBL" id="DQ864913">
    <property type="protein sequence ID" value="ABI14328.1"/>
    <property type="molecule type" value="mRNA"/>
</dbReference>
<organism evidence="2">
    <name type="scientific">Pfiesteria piscicida</name>
    <name type="common">Phantom dinoflagellate</name>
    <dbReference type="NCBI Taxonomy" id="71001"/>
    <lineage>
        <taxon>Eukaryota</taxon>
        <taxon>Sar</taxon>
        <taxon>Alveolata</taxon>
        <taxon>Dinophyceae</taxon>
        <taxon>Peridiniales</taxon>
        <taxon>Pfiesteriaceae</taxon>
        <taxon>Pfiesteria</taxon>
    </lineage>
</organism>